<dbReference type="InterPro" id="IPR050796">
    <property type="entry name" value="SCF_F-box_component"/>
</dbReference>
<dbReference type="PANTHER" id="PTHR31672">
    <property type="entry name" value="BNACNNG10540D PROTEIN"/>
    <property type="match status" value="1"/>
</dbReference>
<organism evidence="2 3">
    <name type="scientific">Quercus suber</name>
    <name type="common">Cork oak</name>
    <dbReference type="NCBI Taxonomy" id="58331"/>
    <lineage>
        <taxon>Eukaryota</taxon>
        <taxon>Viridiplantae</taxon>
        <taxon>Streptophyta</taxon>
        <taxon>Embryophyta</taxon>
        <taxon>Tracheophyta</taxon>
        <taxon>Spermatophyta</taxon>
        <taxon>Magnoliopsida</taxon>
        <taxon>eudicotyledons</taxon>
        <taxon>Gunneridae</taxon>
        <taxon>Pentapetalae</taxon>
        <taxon>rosids</taxon>
        <taxon>fabids</taxon>
        <taxon>Fagales</taxon>
        <taxon>Fagaceae</taxon>
        <taxon>Quercus</taxon>
    </lineage>
</organism>
<reference evidence="2 3" key="1">
    <citation type="journal article" date="2018" name="Sci. Data">
        <title>The draft genome sequence of cork oak.</title>
        <authorList>
            <person name="Ramos A.M."/>
            <person name="Usie A."/>
            <person name="Barbosa P."/>
            <person name="Barros P.M."/>
            <person name="Capote T."/>
            <person name="Chaves I."/>
            <person name="Simoes F."/>
            <person name="Abreu I."/>
            <person name="Carrasquinho I."/>
            <person name="Faro C."/>
            <person name="Guimaraes J.B."/>
            <person name="Mendonca D."/>
            <person name="Nobrega F."/>
            <person name="Rodrigues L."/>
            <person name="Saibo N.J.M."/>
            <person name="Varela M.C."/>
            <person name="Egas C."/>
            <person name="Matos J."/>
            <person name="Miguel C.M."/>
            <person name="Oliveira M.M."/>
            <person name="Ricardo C.P."/>
            <person name="Goncalves S."/>
        </authorList>
    </citation>
    <scope>NUCLEOTIDE SEQUENCE [LARGE SCALE GENOMIC DNA]</scope>
    <source>
        <strain evidence="3">cv. HL8</strain>
    </source>
</reference>
<dbReference type="PROSITE" id="PS50181">
    <property type="entry name" value="FBOX"/>
    <property type="match status" value="1"/>
</dbReference>
<keyword evidence="3" id="KW-1185">Reference proteome</keyword>
<proteinExistence type="predicted"/>
<dbReference type="InterPro" id="IPR017451">
    <property type="entry name" value="F-box-assoc_interact_dom"/>
</dbReference>
<dbReference type="SUPFAM" id="SSF81383">
    <property type="entry name" value="F-box domain"/>
    <property type="match status" value="1"/>
</dbReference>
<dbReference type="AlphaFoldDB" id="A0AAW0LQU1"/>
<dbReference type="InterPro" id="IPR001810">
    <property type="entry name" value="F-box_dom"/>
</dbReference>
<gene>
    <name evidence="2" type="ORF">CFP56_036086</name>
</gene>
<dbReference type="Proteomes" id="UP000237347">
    <property type="component" value="Unassembled WGS sequence"/>
</dbReference>
<dbReference type="Gene3D" id="1.20.1280.50">
    <property type="match status" value="1"/>
</dbReference>
<dbReference type="EMBL" id="PKMF04000066">
    <property type="protein sequence ID" value="KAK7853304.1"/>
    <property type="molecule type" value="Genomic_DNA"/>
</dbReference>
<feature type="domain" description="F-box" evidence="1">
    <location>
        <begin position="8"/>
        <end position="58"/>
    </location>
</feature>
<name>A0AAW0LQU1_QUESU</name>
<comment type="caution">
    <text evidence="2">The sequence shown here is derived from an EMBL/GenBank/DDBJ whole genome shotgun (WGS) entry which is preliminary data.</text>
</comment>
<accession>A0AAW0LQU1</accession>
<protein>
    <submittedName>
        <fullName evidence="2">F-box/kelch-repeat protein</fullName>
    </submittedName>
</protein>
<dbReference type="SMART" id="SM00256">
    <property type="entry name" value="FBOX"/>
    <property type="match status" value="1"/>
</dbReference>
<dbReference type="InterPro" id="IPR013187">
    <property type="entry name" value="F-box-assoc_dom_typ3"/>
</dbReference>
<sequence>MRICKARRQRSFTIPNDHVEEILSRLPVKSLMRFKCVSKAWHTLISSHQFAKSHFQRASQNPNSMNVLVLTDNCVLSSGYGALFQSRAVHVQPVDVDFHDFPGWGEKCVETSLASCNGLVCIELYHEYKWTSQYLVWNPSTKSYKNIPSSTSTSYSVSCWVRRFGFGYDYSTDDYKILRPYHYYHIHTFQIEIFSLKTFTWRTIQVDEENNFIRSVPFTEKTIYCHGAIYWSAQRYRKPSIIYFDLADEIFHELPWPESVSYYFRDESSDTWDLGTFGEHLCLSVCTAESCSDICIQLWVMKESWTRLATIPYRGSCLRPETQVKGVGENSERNFKLTVFNLKKKAYRKTPYDRKTIIEATTYVESLYSLDCNDGLNQEEFFSLVNVAEIPPEGLKELGTKVIEEEDWTSLLP</sequence>
<dbReference type="InterPro" id="IPR036047">
    <property type="entry name" value="F-box-like_dom_sf"/>
</dbReference>
<dbReference type="Pfam" id="PF08268">
    <property type="entry name" value="FBA_3"/>
    <property type="match status" value="1"/>
</dbReference>
<evidence type="ECO:0000313" key="2">
    <source>
        <dbReference type="EMBL" id="KAK7853304.1"/>
    </source>
</evidence>
<dbReference type="Pfam" id="PF00646">
    <property type="entry name" value="F-box"/>
    <property type="match status" value="1"/>
</dbReference>
<evidence type="ECO:0000313" key="3">
    <source>
        <dbReference type="Proteomes" id="UP000237347"/>
    </source>
</evidence>
<dbReference type="NCBIfam" id="TIGR01640">
    <property type="entry name" value="F_box_assoc_1"/>
    <property type="match status" value="1"/>
</dbReference>
<dbReference type="PANTHER" id="PTHR31672:SF13">
    <property type="entry name" value="F-BOX PROTEIN CPR30-LIKE"/>
    <property type="match status" value="1"/>
</dbReference>
<evidence type="ECO:0000259" key="1">
    <source>
        <dbReference type="PROSITE" id="PS50181"/>
    </source>
</evidence>
<dbReference type="CDD" id="cd22157">
    <property type="entry name" value="F-box_AtFBW1-like"/>
    <property type="match status" value="1"/>
</dbReference>